<keyword evidence="5" id="KW-1185">Reference proteome</keyword>
<dbReference type="Proteomes" id="UP001220962">
    <property type="component" value="Chromosome"/>
</dbReference>
<evidence type="ECO:0000313" key="3">
    <source>
        <dbReference type="EMBL" id="WDI01172.1"/>
    </source>
</evidence>
<dbReference type="EC" id="2.7.7.65" evidence="2"/>
<evidence type="ECO:0000259" key="1">
    <source>
        <dbReference type="PROSITE" id="PS50887"/>
    </source>
</evidence>
<dbReference type="RefSeq" id="WP_052511810.1">
    <property type="nucleotide sequence ID" value="NZ_CP118101.1"/>
</dbReference>
<dbReference type="PANTHER" id="PTHR45138:SF9">
    <property type="entry name" value="DIGUANYLATE CYCLASE DGCM-RELATED"/>
    <property type="match status" value="1"/>
</dbReference>
<feature type="domain" description="GGDEF" evidence="1">
    <location>
        <begin position="543"/>
        <end position="672"/>
    </location>
</feature>
<dbReference type="Pfam" id="PF00990">
    <property type="entry name" value="GGDEF"/>
    <property type="match status" value="1"/>
</dbReference>
<name>A0AAX3MV33_9BACL</name>
<dbReference type="Gene3D" id="3.30.450.40">
    <property type="match status" value="2"/>
</dbReference>
<protein>
    <submittedName>
        <fullName evidence="2">Diguanylate cyclase</fullName>
        <ecNumber evidence="2">2.7.7.65</ecNumber>
    </submittedName>
</protein>
<dbReference type="InterPro" id="IPR000160">
    <property type="entry name" value="GGDEF_dom"/>
</dbReference>
<accession>A0AAX3MV33</accession>
<dbReference type="GO" id="GO:0043709">
    <property type="term" value="P:cell adhesion involved in single-species biofilm formation"/>
    <property type="evidence" value="ECO:0007669"/>
    <property type="project" value="TreeGrafter"/>
</dbReference>
<dbReference type="SMART" id="SM00267">
    <property type="entry name" value="GGDEF"/>
    <property type="match status" value="1"/>
</dbReference>
<dbReference type="CDD" id="cd01949">
    <property type="entry name" value="GGDEF"/>
    <property type="match status" value="1"/>
</dbReference>
<dbReference type="InterPro" id="IPR029016">
    <property type="entry name" value="GAF-like_dom_sf"/>
</dbReference>
<dbReference type="GO" id="GO:1902201">
    <property type="term" value="P:negative regulation of bacterial-type flagellum-dependent cell motility"/>
    <property type="evidence" value="ECO:0007669"/>
    <property type="project" value="TreeGrafter"/>
</dbReference>
<organism evidence="2 4">
    <name type="scientific">Paenibacillus urinalis</name>
    <dbReference type="NCBI Taxonomy" id="521520"/>
    <lineage>
        <taxon>Bacteria</taxon>
        <taxon>Bacillati</taxon>
        <taxon>Bacillota</taxon>
        <taxon>Bacilli</taxon>
        <taxon>Bacillales</taxon>
        <taxon>Paenibacillaceae</taxon>
        <taxon>Paenibacillus</taxon>
    </lineage>
</organism>
<dbReference type="PROSITE" id="PS50887">
    <property type="entry name" value="GGDEF"/>
    <property type="match status" value="1"/>
</dbReference>
<sequence>MTKHLHKSAYKMEDLLLEGPEPEKYNRNSNEDFNDHRLEQHWLEFLDVNVFDTDHIERILKDAFEEWRIQLLTIPSFNEAIFSIWNGSGTCLAVQGEGSSSVKKAAQQKIQHFLSERMGQSEPMEVVIELSLSEETFAEDYSLFLLPLYSRSEQKQLGILCIAVKKNRVTEGFADLLLSSKYHYQTCFYRRFEHLFLADMLHIHKLSDNENRRRSILLQIVQRMQEKMDVSAVLEEVFDSVAFLFPAVHLTLYMSQDGGMDDPRVKPLYLHGDNSSVCVRAFTEERIITQPSTRHQYEIGIPFRGKQGTYGVFHIEGNQEWIEDVDLKLITMMADTAGTAYENAKLHEQSGTLIQELRMIDELTKRLNRSLQLTDIYEYAVQQLIRIFKAQSCCILKLDPEDQRFHVMFSNVPALRNETFSLSGISGQVYKSGEPFILFNYESYNGPSSFFMETTGSMSMMAVPLRISGQVEGTVLVAHQKKQYFSYNNFRFLDMLAVHIGLAVTNATLHAEVKRLATVDALTGLYVRHYVDRMIEERQSTDFCGSLLIIDIDQFKQVNDSYGHQVGDAVLKQVGNIIRESAGPNDLCARWGGEEIAIYLPQVSSEQARMIAETIRQRVPESTTPSITVSIGIGEWCWLDDQVSLESLFYRADMALYAAKNGGRNRIVVEHKMIDR</sequence>
<dbReference type="InterPro" id="IPR043128">
    <property type="entry name" value="Rev_trsase/Diguanyl_cyclase"/>
</dbReference>
<evidence type="ECO:0000313" key="5">
    <source>
        <dbReference type="Proteomes" id="UP001221519"/>
    </source>
</evidence>
<keyword evidence="2" id="KW-0808">Transferase</keyword>
<dbReference type="Gene3D" id="3.30.70.270">
    <property type="match status" value="1"/>
</dbReference>
<evidence type="ECO:0000313" key="4">
    <source>
        <dbReference type="Proteomes" id="UP001220962"/>
    </source>
</evidence>
<dbReference type="PANTHER" id="PTHR45138">
    <property type="entry name" value="REGULATORY COMPONENTS OF SENSORY TRANSDUCTION SYSTEM"/>
    <property type="match status" value="1"/>
</dbReference>
<dbReference type="EMBL" id="CP118101">
    <property type="protein sequence ID" value="WDH81455.1"/>
    <property type="molecule type" value="Genomic_DNA"/>
</dbReference>
<dbReference type="EMBL" id="CP118108">
    <property type="protein sequence ID" value="WDI01172.1"/>
    <property type="molecule type" value="Genomic_DNA"/>
</dbReference>
<dbReference type="NCBIfam" id="TIGR00254">
    <property type="entry name" value="GGDEF"/>
    <property type="match status" value="1"/>
</dbReference>
<reference evidence="2 5" key="1">
    <citation type="submission" date="2023-02" db="EMBL/GenBank/DDBJ databases">
        <title>Pathogen: clinical or host-associated sample.</title>
        <authorList>
            <person name="Hergert J."/>
            <person name="Casey R."/>
            <person name="Wagner J."/>
            <person name="Young E.L."/>
            <person name="Oakeson K.F."/>
        </authorList>
    </citation>
    <scope>NUCLEOTIDE SEQUENCE</scope>
    <source>
        <strain evidence="3 5">2022CK-00829</strain>
        <strain evidence="2">2022CK-00830</strain>
    </source>
</reference>
<evidence type="ECO:0000313" key="2">
    <source>
        <dbReference type="EMBL" id="WDH81455.1"/>
    </source>
</evidence>
<dbReference type="InterPro" id="IPR003018">
    <property type="entry name" value="GAF"/>
</dbReference>
<gene>
    <name evidence="2" type="ORF">PUW23_18255</name>
    <name evidence="3" type="ORF">PUW25_18095</name>
</gene>
<dbReference type="AlphaFoldDB" id="A0AAX3MV33"/>
<dbReference type="SMART" id="SM00065">
    <property type="entry name" value="GAF"/>
    <property type="match status" value="1"/>
</dbReference>
<dbReference type="InterPro" id="IPR050469">
    <property type="entry name" value="Diguanylate_Cyclase"/>
</dbReference>
<dbReference type="SUPFAM" id="SSF55781">
    <property type="entry name" value="GAF domain-like"/>
    <property type="match status" value="2"/>
</dbReference>
<dbReference type="FunFam" id="3.30.70.270:FF:000001">
    <property type="entry name" value="Diguanylate cyclase domain protein"/>
    <property type="match status" value="1"/>
</dbReference>
<dbReference type="Pfam" id="PF13185">
    <property type="entry name" value="GAF_2"/>
    <property type="match status" value="1"/>
</dbReference>
<dbReference type="GO" id="GO:0005886">
    <property type="term" value="C:plasma membrane"/>
    <property type="evidence" value="ECO:0007669"/>
    <property type="project" value="TreeGrafter"/>
</dbReference>
<dbReference type="SUPFAM" id="SSF55073">
    <property type="entry name" value="Nucleotide cyclase"/>
    <property type="match status" value="1"/>
</dbReference>
<keyword evidence="2" id="KW-0548">Nucleotidyltransferase</keyword>
<dbReference type="Proteomes" id="UP001221519">
    <property type="component" value="Chromosome"/>
</dbReference>
<dbReference type="InterPro" id="IPR029787">
    <property type="entry name" value="Nucleotide_cyclase"/>
</dbReference>
<dbReference type="GO" id="GO:0052621">
    <property type="term" value="F:diguanylate cyclase activity"/>
    <property type="evidence" value="ECO:0007669"/>
    <property type="project" value="UniProtKB-EC"/>
</dbReference>
<proteinExistence type="predicted"/>